<dbReference type="InterPro" id="IPR011032">
    <property type="entry name" value="GroES-like_sf"/>
</dbReference>
<keyword evidence="1" id="KW-0560">Oxidoreductase</keyword>
<evidence type="ECO:0000313" key="6">
    <source>
        <dbReference type="Proteomes" id="UP001303889"/>
    </source>
</evidence>
<gene>
    <name evidence="5" type="ORF">C8A05DRAFT_13492</name>
</gene>
<evidence type="ECO:0000256" key="1">
    <source>
        <dbReference type="ARBA" id="ARBA00023002"/>
    </source>
</evidence>
<feature type="domain" description="Enoyl reductase (ER)" evidence="4">
    <location>
        <begin position="73"/>
        <end position="341"/>
    </location>
</feature>
<evidence type="ECO:0000256" key="2">
    <source>
        <dbReference type="ARBA" id="ARBA00069006"/>
    </source>
</evidence>
<dbReference type="PANTHER" id="PTHR43205">
    <property type="entry name" value="PROSTAGLANDIN REDUCTASE"/>
    <property type="match status" value="1"/>
</dbReference>
<dbReference type="Pfam" id="PF16884">
    <property type="entry name" value="ADH_N_2"/>
    <property type="match status" value="1"/>
</dbReference>
<evidence type="ECO:0000313" key="5">
    <source>
        <dbReference type="EMBL" id="KAK3904644.1"/>
    </source>
</evidence>
<dbReference type="SUPFAM" id="SSF50129">
    <property type="entry name" value="GroES-like"/>
    <property type="match status" value="1"/>
</dbReference>
<dbReference type="InterPro" id="IPR013149">
    <property type="entry name" value="ADH-like_C"/>
</dbReference>
<dbReference type="Proteomes" id="UP001303889">
    <property type="component" value="Unassembled WGS sequence"/>
</dbReference>
<evidence type="ECO:0000256" key="3">
    <source>
        <dbReference type="ARBA" id="ARBA00083301"/>
    </source>
</evidence>
<dbReference type="InterPro" id="IPR041694">
    <property type="entry name" value="ADH_N_2"/>
</dbReference>
<sequence length="352" mass="37930">MARQSLQLELVERPTGEIVPGKTFRQRRVAAPTEADLKDGQLLLECLYISYDPAMRGWLDDRRSYVPPVQIGEVMRALAIARVLASRSTKARPGDIVTAPMGIREVGIMPEDQVEPAPAGAAAAGARVTDLLGVFGATGLTAYFGMTRIGEPKAGETVVVSAAAGATGSVAAQIAKIAGARVIGTAGSDAKCRWLKEELGLDICLNYKDPLFKQKFKAATPNYVDVYFDNVGGEQLEMALARANTYARFVCCGAISQYNAKDKSGPTLKNFSNVITQRIKMQGFIVFDYAKEYDAARAQLAQWLGEGKLRRQETIIKGGVAASDEAFKQLFQGGNTGKLMVEVKNPGETARL</sequence>
<dbReference type="Gene3D" id="3.90.180.10">
    <property type="entry name" value="Medium-chain alcohol dehydrogenases, catalytic domain"/>
    <property type="match status" value="1"/>
</dbReference>
<dbReference type="EMBL" id="MU855389">
    <property type="protein sequence ID" value="KAK3904644.1"/>
    <property type="molecule type" value="Genomic_DNA"/>
</dbReference>
<dbReference type="SUPFAM" id="SSF51735">
    <property type="entry name" value="NAD(P)-binding Rossmann-fold domains"/>
    <property type="match status" value="1"/>
</dbReference>
<organism evidence="5 6">
    <name type="scientific">Staphylotrichum tortipilum</name>
    <dbReference type="NCBI Taxonomy" id="2831512"/>
    <lineage>
        <taxon>Eukaryota</taxon>
        <taxon>Fungi</taxon>
        <taxon>Dikarya</taxon>
        <taxon>Ascomycota</taxon>
        <taxon>Pezizomycotina</taxon>
        <taxon>Sordariomycetes</taxon>
        <taxon>Sordariomycetidae</taxon>
        <taxon>Sordariales</taxon>
        <taxon>Chaetomiaceae</taxon>
        <taxon>Staphylotrichum</taxon>
    </lineage>
</organism>
<dbReference type="Gene3D" id="3.40.50.720">
    <property type="entry name" value="NAD(P)-binding Rossmann-like Domain"/>
    <property type="match status" value="1"/>
</dbReference>
<dbReference type="Pfam" id="PF00107">
    <property type="entry name" value="ADH_zinc_N"/>
    <property type="match status" value="1"/>
</dbReference>
<dbReference type="CDD" id="cd05288">
    <property type="entry name" value="PGDH"/>
    <property type="match status" value="1"/>
</dbReference>
<evidence type="ECO:0000259" key="4">
    <source>
        <dbReference type="SMART" id="SM00829"/>
    </source>
</evidence>
<accession>A0AAN6MPV1</accession>
<proteinExistence type="predicted"/>
<dbReference type="AlphaFoldDB" id="A0AAN6MPV1"/>
<comment type="caution">
    <text evidence="5">The sequence shown here is derived from an EMBL/GenBank/DDBJ whole genome shotgun (WGS) entry which is preliminary data.</text>
</comment>
<dbReference type="GO" id="GO:0016628">
    <property type="term" value="F:oxidoreductase activity, acting on the CH-CH group of donors, NAD or NADP as acceptor"/>
    <property type="evidence" value="ECO:0007669"/>
    <property type="project" value="InterPro"/>
</dbReference>
<dbReference type="FunFam" id="3.40.50.720:FF:000121">
    <property type="entry name" value="Prostaglandin reductase 2"/>
    <property type="match status" value="1"/>
</dbReference>
<keyword evidence="6" id="KW-1185">Reference proteome</keyword>
<dbReference type="InterPro" id="IPR036291">
    <property type="entry name" value="NAD(P)-bd_dom_sf"/>
</dbReference>
<dbReference type="PANTHER" id="PTHR43205:SF42">
    <property type="entry name" value="ALCOHOL DEHYDROGENASE, ZINC-CONTAINING (AFU_ORTHOLOGUE AFUA_7G04530)"/>
    <property type="match status" value="1"/>
</dbReference>
<dbReference type="InterPro" id="IPR020843">
    <property type="entry name" value="ER"/>
</dbReference>
<dbReference type="InterPro" id="IPR045010">
    <property type="entry name" value="MDR_fam"/>
</dbReference>
<name>A0AAN6MPV1_9PEZI</name>
<dbReference type="SMART" id="SM00829">
    <property type="entry name" value="PKS_ER"/>
    <property type="match status" value="1"/>
</dbReference>
<reference evidence="5" key="1">
    <citation type="journal article" date="2023" name="Mol. Phylogenet. Evol.">
        <title>Genome-scale phylogeny and comparative genomics of the fungal order Sordariales.</title>
        <authorList>
            <person name="Hensen N."/>
            <person name="Bonometti L."/>
            <person name="Westerberg I."/>
            <person name="Brannstrom I.O."/>
            <person name="Guillou S."/>
            <person name="Cros-Aarteil S."/>
            <person name="Calhoun S."/>
            <person name="Haridas S."/>
            <person name="Kuo A."/>
            <person name="Mondo S."/>
            <person name="Pangilinan J."/>
            <person name="Riley R."/>
            <person name="LaButti K."/>
            <person name="Andreopoulos B."/>
            <person name="Lipzen A."/>
            <person name="Chen C."/>
            <person name="Yan M."/>
            <person name="Daum C."/>
            <person name="Ng V."/>
            <person name="Clum A."/>
            <person name="Steindorff A."/>
            <person name="Ohm R.A."/>
            <person name="Martin F."/>
            <person name="Silar P."/>
            <person name="Natvig D.O."/>
            <person name="Lalanne C."/>
            <person name="Gautier V."/>
            <person name="Ament-Velasquez S.L."/>
            <person name="Kruys A."/>
            <person name="Hutchinson M.I."/>
            <person name="Powell A.J."/>
            <person name="Barry K."/>
            <person name="Miller A.N."/>
            <person name="Grigoriev I.V."/>
            <person name="Debuchy R."/>
            <person name="Gladieux P."/>
            <person name="Hiltunen Thoren M."/>
            <person name="Johannesson H."/>
        </authorList>
    </citation>
    <scope>NUCLEOTIDE SEQUENCE</scope>
    <source>
        <strain evidence="5">CBS 103.79</strain>
    </source>
</reference>
<reference evidence="5" key="2">
    <citation type="submission" date="2023-05" db="EMBL/GenBank/DDBJ databases">
        <authorList>
            <consortium name="Lawrence Berkeley National Laboratory"/>
            <person name="Steindorff A."/>
            <person name="Hensen N."/>
            <person name="Bonometti L."/>
            <person name="Westerberg I."/>
            <person name="Brannstrom I.O."/>
            <person name="Guillou S."/>
            <person name="Cros-Aarteil S."/>
            <person name="Calhoun S."/>
            <person name="Haridas S."/>
            <person name="Kuo A."/>
            <person name="Mondo S."/>
            <person name="Pangilinan J."/>
            <person name="Riley R."/>
            <person name="Labutti K."/>
            <person name="Andreopoulos B."/>
            <person name="Lipzen A."/>
            <person name="Chen C."/>
            <person name="Yanf M."/>
            <person name="Daum C."/>
            <person name="Ng V."/>
            <person name="Clum A."/>
            <person name="Ohm R."/>
            <person name="Martin F."/>
            <person name="Silar P."/>
            <person name="Natvig D."/>
            <person name="Lalanne C."/>
            <person name="Gautier V."/>
            <person name="Ament-Velasquez S.L."/>
            <person name="Kruys A."/>
            <person name="Hutchinson M.I."/>
            <person name="Powell A.J."/>
            <person name="Barry K."/>
            <person name="Miller A.N."/>
            <person name="Grigoriev I.V."/>
            <person name="Debuchy R."/>
            <person name="Gladieux P."/>
            <person name="Thoren M.H."/>
            <person name="Johannesson H."/>
        </authorList>
    </citation>
    <scope>NUCLEOTIDE SEQUENCE</scope>
    <source>
        <strain evidence="5">CBS 103.79</strain>
    </source>
</reference>
<protein>
    <recommendedName>
        <fullName evidence="2">Dehydrogenase FUB6</fullName>
    </recommendedName>
    <alternativeName>
        <fullName evidence="3">Fusaric acid biosynthesis protein 6</fullName>
    </alternativeName>
</protein>